<comment type="caution">
    <text evidence="5">The sequence shown here is derived from an EMBL/GenBank/DDBJ whole genome shotgun (WGS) entry which is preliminary data.</text>
</comment>
<dbReference type="FunFam" id="3.40.1390.30:FF:000001">
    <property type="entry name" value="GTP cyclohydrolase 1 type 2"/>
    <property type="match status" value="1"/>
</dbReference>
<dbReference type="EMBL" id="VULX01000007">
    <property type="protein sequence ID" value="MSR91149.1"/>
    <property type="molecule type" value="Genomic_DNA"/>
</dbReference>
<keyword evidence="3 4" id="KW-0479">Metal-binding</keyword>
<dbReference type="AlphaFoldDB" id="A0A7X2MY07"/>
<dbReference type="NCBIfam" id="TIGR00486">
    <property type="entry name" value="YbgI_SA1388"/>
    <property type="match status" value="1"/>
</dbReference>
<feature type="binding site" evidence="4">
    <location>
        <position position="105"/>
    </location>
    <ligand>
        <name>a divalent metal cation</name>
        <dbReference type="ChEBI" id="CHEBI:60240"/>
        <label>1</label>
    </ligand>
</feature>
<dbReference type="PANTHER" id="PTHR13799:SF14">
    <property type="entry name" value="GTP CYCLOHYDROLASE 1 TYPE 2 HOMOLOG"/>
    <property type="match status" value="1"/>
</dbReference>
<protein>
    <recommendedName>
        <fullName evidence="2">GTP cyclohydrolase 1 type 2 homolog</fullName>
    </recommendedName>
</protein>
<dbReference type="Pfam" id="PF01784">
    <property type="entry name" value="DUF34_NIF3"/>
    <property type="match status" value="1"/>
</dbReference>
<dbReference type="SUPFAM" id="SSF102705">
    <property type="entry name" value="NIF3 (NGG1p interacting factor 3)-like"/>
    <property type="match status" value="1"/>
</dbReference>
<feature type="binding site" evidence="4">
    <location>
        <position position="67"/>
    </location>
    <ligand>
        <name>a divalent metal cation</name>
        <dbReference type="ChEBI" id="CHEBI:60240"/>
        <label>1</label>
    </ligand>
</feature>
<feature type="binding site" evidence="4">
    <location>
        <position position="229"/>
    </location>
    <ligand>
        <name>a divalent metal cation</name>
        <dbReference type="ChEBI" id="CHEBI:60240"/>
        <label>1</label>
    </ligand>
</feature>
<reference evidence="5 6" key="1">
    <citation type="submission" date="2019-08" db="EMBL/GenBank/DDBJ databases">
        <title>In-depth cultivation of the pig gut microbiome towards novel bacterial diversity and tailored functional studies.</title>
        <authorList>
            <person name="Wylensek D."/>
            <person name="Hitch T.C.A."/>
            <person name="Clavel T."/>
        </authorList>
    </citation>
    <scope>NUCLEOTIDE SEQUENCE [LARGE SCALE GENOMIC DNA]</scope>
    <source>
        <strain evidence="5 6">WCA-383-APC-5B</strain>
    </source>
</reference>
<feature type="binding site" evidence="4">
    <location>
        <position position="225"/>
    </location>
    <ligand>
        <name>a divalent metal cation</name>
        <dbReference type="ChEBI" id="CHEBI:60240"/>
        <label>1</label>
    </ligand>
</feature>
<comment type="similarity">
    <text evidence="1">Belongs to the GTP cyclohydrolase I type 2/NIF3 family.</text>
</comment>
<feature type="binding site" evidence="4">
    <location>
        <position position="66"/>
    </location>
    <ligand>
        <name>a divalent metal cation</name>
        <dbReference type="ChEBI" id="CHEBI:60240"/>
        <label>1</label>
    </ligand>
</feature>
<organism evidence="5 6">
    <name type="scientific">Inconstantimicrobium porci</name>
    <dbReference type="NCBI Taxonomy" id="2652291"/>
    <lineage>
        <taxon>Bacteria</taxon>
        <taxon>Bacillati</taxon>
        <taxon>Bacillota</taxon>
        <taxon>Clostridia</taxon>
        <taxon>Eubacteriales</taxon>
        <taxon>Clostridiaceae</taxon>
        <taxon>Inconstantimicrobium</taxon>
    </lineage>
</organism>
<proteinExistence type="inferred from homology"/>
<keyword evidence="6" id="KW-1185">Reference proteome</keyword>
<dbReference type="PANTHER" id="PTHR13799">
    <property type="entry name" value="NGG1 INTERACTING FACTOR 3"/>
    <property type="match status" value="1"/>
</dbReference>
<evidence type="ECO:0000256" key="4">
    <source>
        <dbReference type="PIRSR" id="PIRSR602678-1"/>
    </source>
</evidence>
<evidence type="ECO:0000313" key="6">
    <source>
        <dbReference type="Proteomes" id="UP000460287"/>
    </source>
</evidence>
<sequence>MVMKVKDFAKIMQKIAPENLKESYDNVGLIVGDEEKEVHTVLLALDCTLDVIEEAAKENAELIFSHHPLIFRKPSSVTTGTLQGRKIMELIKKDISLYSAHTNFDSVCGGLNDSLMELLELKGSAIMEKSKADDKSGIGRIVDVEETTLEELIEKVKKSLKINCLRFTGEIDKKVKRIAVINGSGQDYFDYALKMGADVVITGDTTYHFASDYTEMNLSIIDAGHFDTEWMAFLKAAKRVEEEVKKIDNNVSFKVASPTRSPYKYI</sequence>
<name>A0A7X2MY07_9CLOT</name>
<evidence type="ECO:0000313" key="5">
    <source>
        <dbReference type="EMBL" id="MSR91149.1"/>
    </source>
</evidence>
<dbReference type="GO" id="GO:0005737">
    <property type="term" value="C:cytoplasm"/>
    <property type="evidence" value="ECO:0007669"/>
    <property type="project" value="TreeGrafter"/>
</dbReference>
<dbReference type="GO" id="GO:0046872">
    <property type="term" value="F:metal ion binding"/>
    <property type="evidence" value="ECO:0007669"/>
    <property type="project" value="UniProtKB-KW"/>
</dbReference>
<gene>
    <name evidence="5" type="ORF">FYJ33_06920</name>
</gene>
<accession>A0A7X2MY07</accession>
<evidence type="ECO:0000256" key="1">
    <source>
        <dbReference type="ARBA" id="ARBA00006964"/>
    </source>
</evidence>
<dbReference type="InterPro" id="IPR002678">
    <property type="entry name" value="DUF34/NIF3"/>
</dbReference>
<evidence type="ECO:0000256" key="3">
    <source>
        <dbReference type="ARBA" id="ARBA00022723"/>
    </source>
</evidence>
<dbReference type="InterPro" id="IPR036069">
    <property type="entry name" value="DUF34/NIF3_sf"/>
</dbReference>
<dbReference type="Proteomes" id="UP000460287">
    <property type="component" value="Unassembled WGS sequence"/>
</dbReference>
<dbReference type="Gene3D" id="3.40.1390.30">
    <property type="entry name" value="NIF3 (NGG1p interacting factor 3)-like"/>
    <property type="match status" value="2"/>
</dbReference>
<evidence type="ECO:0000256" key="2">
    <source>
        <dbReference type="ARBA" id="ARBA00022112"/>
    </source>
</evidence>